<evidence type="ECO:0000313" key="2">
    <source>
        <dbReference type="Proteomes" id="UP001183388"/>
    </source>
</evidence>
<dbReference type="SUPFAM" id="SSF54427">
    <property type="entry name" value="NTF2-like"/>
    <property type="match status" value="1"/>
</dbReference>
<dbReference type="PANTHER" id="PTHR38436">
    <property type="entry name" value="POLYKETIDE CYCLASE SNOAL-LIKE DOMAIN"/>
    <property type="match status" value="1"/>
</dbReference>
<proteinExistence type="predicted"/>
<gene>
    <name evidence="1" type="ORF">RM780_10205</name>
</gene>
<dbReference type="Pfam" id="PF07366">
    <property type="entry name" value="SnoaL"/>
    <property type="match status" value="1"/>
</dbReference>
<keyword evidence="2" id="KW-1185">Reference proteome</keyword>
<dbReference type="PANTHER" id="PTHR38436:SF1">
    <property type="entry name" value="ESTER CYCLASE"/>
    <property type="match status" value="1"/>
</dbReference>
<dbReference type="Gene3D" id="3.10.450.50">
    <property type="match status" value="1"/>
</dbReference>
<sequence>MSSPPTRPQAQAAAEARNTATTRRWLLDVFNHKRIEDVPGIISPRYVNVGTTDRTGVPAGEDVIRQADTWAPDRRIEIKYLVAQGDLVMILFRLYGTHTGPFAGVEPTGAPFSVWLSDIFRFDEDGMMTEGWVIGKGDLRTELLRNA</sequence>
<dbReference type="Proteomes" id="UP001183388">
    <property type="component" value="Unassembled WGS sequence"/>
</dbReference>
<dbReference type="InterPro" id="IPR032710">
    <property type="entry name" value="NTF2-like_dom_sf"/>
</dbReference>
<comment type="caution">
    <text evidence="1">The sequence shown here is derived from an EMBL/GenBank/DDBJ whole genome shotgun (WGS) entry which is preliminary data.</text>
</comment>
<name>A0ABU2L6Y5_9ACTN</name>
<reference evidence="2" key="1">
    <citation type="submission" date="2023-07" db="EMBL/GenBank/DDBJ databases">
        <title>30 novel species of actinomycetes from the DSMZ collection.</title>
        <authorList>
            <person name="Nouioui I."/>
        </authorList>
    </citation>
    <scope>NUCLEOTIDE SEQUENCE [LARGE SCALE GENOMIC DNA]</scope>
    <source>
        <strain evidence="2">DSM 44917</strain>
    </source>
</reference>
<dbReference type="EMBL" id="JAVREN010000011">
    <property type="protein sequence ID" value="MDT0307334.1"/>
    <property type="molecule type" value="Genomic_DNA"/>
</dbReference>
<dbReference type="InterPro" id="IPR009959">
    <property type="entry name" value="Cyclase_SnoaL-like"/>
</dbReference>
<accession>A0ABU2L6Y5</accession>
<evidence type="ECO:0000313" key="1">
    <source>
        <dbReference type="EMBL" id="MDT0307334.1"/>
    </source>
</evidence>
<organism evidence="1 2">
    <name type="scientific">Streptomyces boetiae</name>
    <dbReference type="NCBI Taxonomy" id="3075541"/>
    <lineage>
        <taxon>Bacteria</taxon>
        <taxon>Bacillati</taxon>
        <taxon>Actinomycetota</taxon>
        <taxon>Actinomycetes</taxon>
        <taxon>Kitasatosporales</taxon>
        <taxon>Streptomycetaceae</taxon>
        <taxon>Streptomyces</taxon>
    </lineage>
</organism>
<dbReference type="RefSeq" id="WP_311630280.1">
    <property type="nucleotide sequence ID" value="NZ_JAVREN010000011.1"/>
</dbReference>
<protein>
    <submittedName>
        <fullName evidence="1">Ester cyclase</fullName>
    </submittedName>
</protein>